<dbReference type="SUPFAM" id="SSF54791">
    <property type="entry name" value="Eukaryotic type KH-domain (KH-domain type I)"/>
    <property type="match status" value="1"/>
</dbReference>
<evidence type="ECO:0000256" key="1">
    <source>
        <dbReference type="SAM" id="Phobius"/>
    </source>
</evidence>
<reference evidence="2 3" key="1">
    <citation type="submission" date="2021-06" db="EMBL/GenBank/DDBJ databases">
        <authorList>
            <person name="Palmer J.M."/>
        </authorList>
    </citation>
    <scope>NUCLEOTIDE SEQUENCE [LARGE SCALE GENOMIC DNA]</scope>
    <source>
        <strain evidence="3">if_2019</strain>
        <tissue evidence="2">Muscle</tissue>
    </source>
</reference>
<organism evidence="2 3">
    <name type="scientific">Ilyodon furcidens</name>
    <name type="common">goldbreast splitfin</name>
    <dbReference type="NCBI Taxonomy" id="33524"/>
    <lineage>
        <taxon>Eukaryota</taxon>
        <taxon>Metazoa</taxon>
        <taxon>Chordata</taxon>
        <taxon>Craniata</taxon>
        <taxon>Vertebrata</taxon>
        <taxon>Euteleostomi</taxon>
        <taxon>Actinopterygii</taxon>
        <taxon>Neopterygii</taxon>
        <taxon>Teleostei</taxon>
        <taxon>Neoteleostei</taxon>
        <taxon>Acanthomorphata</taxon>
        <taxon>Ovalentaria</taxon>
        <taxon>Atherinomorphae</taxon>
        <taxon>Cyprinodontiformes</taxon>
        <taxon>Goodeidae</taxon>
        <taxon>Ilyodon</taxon>
    </lineage>
</organism>
<dbReference type="Gene3D" id="3.30.1370.10">
    <property type="entry name" value="K Homology domain, type 1"/>
    <property type="match status" value="1"/>
</dbReference>
<dbReference type="PANTHER" id="PTHR11208:SF131">
    <property type="entry name" value="PROTEIN QUAKING-A"/>
    <property type="match status" value="1"/>
</dbReference>
<keyword evidence="3" id="KW-1185">Reference proteome</keyword>
<dbReference type="InterPro" id="IPR045071">
    <property type="entry name" value="BBP-like"/>
</dbReference>
<dbReference type="EMBL" id="JAHRIQ010026729">
    <property type="protein sequence ID" value="MEQ2230251.1"/>
    <property type="molecule type" value="Genomic_DNA"/>
</dbReference>
<name>A0ABV0TBU7_9TELE</name>
<keyword evidence="1" id="KW-0812">Transmembrane</keyword>
<dbReference type="InterPro" id="IPR036612">
    <property type="entry name" value="KH_dom_type_1_sf"/>
</dbReference>
<protein>
    <submittedName>
        <fullName evidence="2">Uncharacterized protein</fullName>
    </submittedName>
</protein>
<dbReference type="PANTHER" id="PTHR11208">
    <property type="entry name" value="RNA-BINDING PROTEIN RELATED"/>
    <property type="match status" value="1"/>
</dbReference>
<keyword evidence="1" id="KW-1133">Transmembrane helix</keyword>
<keyword evidence="1" id="KW-0472">Membrane</keyword>
<evidence type="ECO:0000313" key="2">
    <source>
        <dbReference type="EMBL" id="MEQ2230251.1"/>
    </source>
</evidence>
<sequence length="184" mass="20990">MLHIFPKSAALYAVLVRAFVFAQPGHFRVFLPALVFPLISVLTFLTCLPLWPSSCLSCCHFLSEALVSLQIGTTNRGEEQNRGKPNWEHLNEDLHVLITVEDSQNRAETKMRRAVEEVKKLLVPAVSTFYTEAPTYITLLMNSQLPLPCCPPSFGCHRKMKDFNMCRESVPYFHNRIMPLHMAQ</sequence>
<evidence type="ECO:0000313" key="3">
    <source>
        <dbReference type="Proteomes" id="UP001482620"/>
    </source>
</evidence>
<proteinExistence type="predicted"/>
<dbReference type="Proteomes" id="UP001482620">
    <property type="component" value="Unassembled WGS sequence"/>
</dbReference>
<accession>A0ABV0TBU7</accession>
<comment type="caution">
    <text evidence="2">The sequence shown here is derived from an EMBL/GenBank/DDBJ whole genome shotgun (WGS) entry which is preliminary data.</text>
</comment>
<gene>
    <name evidence="2" type="ORF">ILYODFUR_027240</name>
</gene>
<feature type="transmembrane region" description="Helical" evidence="1">
    <location>
        <begin position="32"/>
        <end position="51"/>
    </location>
</feature>